<evidence type="ECO:0000256" key="12">
    <source>
        <dbReference type="SAM" id="Phobius"/>
    </source>
</evidence>
<evidence type="ECO:0000256" key="4">
    <source>
        <dbReference type="ARBA" id="ARBA00022692"/>
    </source>
</evidence>
<dbReference type="PANTHER" id="PTHR42643">
    <property type="entry name" value="IONOTROPIC RECEPTOR 20A-RELATED"/>
    <property type="match status" value="1"/>
</dbReference>
<dbReference type="GO" id="GO:0005886">
    <property type="term" value="C:plasma membrane"/>
    <property type="evidence" value="ECO:0007669"/>
    <property type="project" value="UniProtKB-SubCell"/>
</dbReference>
<feature type="transmembrane region" description="Helical" evidence="12">
    <location>
        <begin position="405"/>
        <end position="428"/>
    </location>
</feature>
<sequence>MLLSNTGLRIYVKLDQTCARNYPSMENPYYSLTLDGEPFPDYTTWQKITKTTGLSCSTIVVTCFTFKTCRIPDSLILYKMLVANGILLRERRSLLYIEKPNYDNTTVPNFTSYQSQDVENYTVPVMNEAKRILKELKSHITYIHELTGNYHRRNGQKIPDGLYETVTFTPNWFPGGTPVLKSTWSLQHGFIFPPNVNVDLTLARPEGIATFCVSNKHIPPSIDISANGDIHGLDGELIKIFQRRFNFRLKFVEPRDKDFGSKEATGEWSGVIGYIIRKEADFGLGQITFTHERFETGLKFSQSLLVLTGVAVCPLPRLLPSYKILTYPFDESTWIGVVGASIFVITTLEIVQRIVCRVFGIKFNVGRKTIFLKLRRQRMVPWIQSVGSVFLRSVSIQALPRRWGILGLFSVWLIFTFIVNVYYTTILIGELTVFPREAYVISPFDLLKSQNMWALSPIVNQTLTNSSHLTERLLLKGANPILDSEYNEGPPDTKVYSYVNATGNCGLAESTRSKYYLSTNFTIRQRNSDHTKVYLSRDSFLIGPTVQIIRIYNQNLGKLEQTRT</sequence>
<comment type="caution">
    <text evidence="14">The sequence shown here is derived from an EMBL/GenBank/DDBJ whole genome shotgun (WGS) entry which is preliminary data.</text>
</comment>
<keyword evidence="5 12" id="KW-1133">Transmembrane helix</keyword>
<keyword evidence="9" id="KW-0325">Glycoprotein</keyword>
<keyword evidence="8" id="KW-0675">Receptor</keyword>
<name>A0A8J2NSE2_9HEXA</name>
<dbReference type="PANTHER" id="PTHR42643:SF24">
    <property type="entry name" value="IONOTROPIC RECEPTOR 60A"/>
    <property type="match status" value="1"/>
</dbReference>
<accession>A0A8J2NSE2</accession>
<dbReference type="Pfam" id="PF10613">
    <property type="entry name" value="Lig_chan-Glu_bd"/>
    <property type="match status" value="1"/>
</dbReference>
<dbReference type="InterPro" id="IPR019594">
    <property type="entry name" value="Glu/Gly-bd"/>
</dbReference>
<evidence type="ECO:0000256" key="3">
    <source>
        <dbReference type="ARBA" id="ARBA00022475"/>
    </source>
</evidence>
<evidence type="ECO:0000256" key="1">
    <source>
        <dbReference type="ARBA" id="ARBA00004651"/>
    </source>
</evidence>
<keyword evidence="10" id="KW-1071">Ligand-gated ion channel</keyword>
<evidence type="ECO:0000259" key="13">
    <source>
        <dbReference type="SMART" id="SM00918"/>
    </source>
</evidence>
<reference evidence="14" key="1">
    <citation type="submission" date="2021-06" db="EMBL/GenBank/DDBJ databases">
        <authorList>
            <person name="Hodson N. C."/>
            <person name="Mongue J. A."/>
            <person name="Jaron S. K."/>
        </authorList>
    </citation>
    <scope>NUCLEOTIDE SEQUENCE</scope>
</reference>
<dbReference type="Proteomes" id="UP000708208">
    <property type="component" value="Unassembled WGS sequence"/>
</dbReference>
<keyword evidence="3" id="KW-1003">Cell membrane</keyword>
<evidence type="ECO:0000256" key="9">
    <source>
        <dbReference type="ARBA" id="ARBA00023180"/>
    </source>
</evidence>
<proteinExistence type="predicted"/>
<dbReference type="EMBL" id="CAJVCH010015427">
    <property type="protein sequence ID" value="CAG7679193.1"/>
    <property type="molecule type" value="Genomic_DNA"/>
</dbReference>
<keyword evidence="15" id="KW-1185">Reference proteome</keyword>
<keyword evidence="2" id="KW-0813">Transport</keyword>
<evidence type="ECO:0000256" key="10">
    <source>
        <dbReference type="ARBA" id="ARBA00023286"/>
    </source>
</evidence>
<dbReference type="OrthoDB" id="5984008at2759"/>
<dbReference type="AlphaFoldDB" id="A0A8J2NSE2"/>
<evidence type="ECO:0000313" key="14">
    <source>
        <dbReference type="EMBL" id="CAG7679193.1"/>
    </source>
</evidence>
<evidence type="ECO:0000256" key="6">
    <source>
        <dbReference type="ARBA" id="ARBA00023065"/>
    </source>
</evidence>
<dbReference type="GO" id="GO:0015276">
    <property type="term" value="F:ligand-gated monoatomic ion channel activity"/>
    <property type="evidence" value="ECO:0007669"/>
    <property type="project" value="InterPro"/>
</dbReference>
<keyword evidence="4 12" id="KW-0812">Transmembrane</keyword>
<protein>
    <recommendedName>
        <fullName evidence="13">Ionotropic glutamate receptor L-glutamate and glycine-binding domain-containing protein</fullName>
    </recommendedName>
</protein>
<evidence type="ECO:0000313" key="15">
    <source>
        <dbReference type="Proteomes" id="UP000708208"/>
    </source>
</evidence>
<evidence type="ECO:0000256" key="7">
    <source>
        <dbReference type="ARBA" id="ARBA00023136"/>
    </source>
</evidence>
<evidence type="ECO:0000256" key="5">
    <source>
        <dbReference type="ARBA" id="ARBA00022989"/>
    </source>
</evidence>
<dbReference type="SMART" id="SM00918">
    <property type="entry name" value="Lig_chan-Glu_bd"/>
    <property type="match status" value="1"/>
</dbReference>
<feature type="transmembrane region" description="Helical" evidence="12">
    <location>
        <begin position="334"/>
        <end position="359"/>
    </location>
</feature>
<evidence type="ECO:0000256" key="8">
    <source>
        <dbReference type="ARBA" id="ARBA00023170"/>
    </source>
</evidence>
<dbReference type="InterPro" id="IPR052192">
    <property type="entry name" value="Insect_Ionotropic_Sensory_Rcpt"/>
</dbReference>
<organism evidence="14 15">
    <name type="scientific">Allacma fusca</name>
    <dbReference type="NCBI Taxonomy" id="39272"/>
    <lineage>
        <taxon>Eukaryota</taxon>
        <taxon>Metazoa</taxon>
        <taxon>Ecdysozoa</taxon>
        <taxon>Arthropoda</taxon>
        <taxon>Hexapoda</taxon>
        <taxon>Collembola</taxon>
        <taxon>Symphypleona</taxon>
        <taxon>Sminthuridae</taxon>
        <taxon>Allacma</taxon>
    </lineage>
</organism>
<gene>
    <name evidence="14" type="ORF">AFUS01_LOCUS2664</name>
</gene>
<comment type="subcellular location">
    <subcellularLocation>
        <location evidence="1">Cell membrane</location>
        <topology evidence="1">Multi-pass membrane protein</topology>
    </subcellularLocation>
</comment>
<evidence type="ECO:0000256" key="2">
    <source>
        <dbReference type="ARBA" id="ARBA00022448"/>
    </source>
</evidence>
<keyword evidence="6" id="KW-0406">Ion transport</keyword>
<evidence type="ECO:0000256" key="11">
    <source>
        <dbReference type="ARBA" id="ARBA00023303"/>
    </source>
</evidence>
<keyword evidence="7 12" id="KW-0472">Membrane</keyword>
<feature type="domain" description="Ionotropic glutamate receptor L-glutamate and glycine-binding" evidence="13">
    <location>
        <begin position="210"/>
        <end position="277"/>
    </location>
</feature>
<keyword evidence="11" id="KW-0407">Ion channel</keyword>